<evidence type="ECO:0000313" key="11">
    <source>
        <dbReference type="Proteomes" id="UP001549921"/>
    </source>
</evidence>
<comment type="similarity">
    <text evidence="1 7">Belongs to the AB hydrolase superfamily. Lipase family.</text>
</comment>
<feature type="active site" description="Charge relay system" evidence="8">
    <location>
        <position position="341"/>
    </location>
</feature>
<keyword evidence="5" id="KW-0443">Lipid metabolism</keyword>
<dbReference type="FunFam" id="3.40.50.1820:FF:000057">
    <property type="entry name" value="Lipase"/>
    <property type="match status" value="1"/>
</dbReference>
<dbReference type="InterPro" id="IPR025483">
    <property type="entry name" value="Lipase_euk"/>
</dbReference>
<organism evidence="10 11">
    <name type="scientific">Loxostege sticticalis</name>
    <name type="common">Beet webworm moth</name>
    <dbReference type="NCBI Taxonomy" id="481309"/>
    <lineage>
        <taxon>Eukaryota</taxon>
        <taxon>Metazoa</taxon>
        <taxon>Ecdysozoa</taxon>
        <taxon>Arthropoda</taxon>
        <taxon>Hexapoda</taxon>
        <taxon>Insecta</taxon>
        <taxon>Pterygota</taxon>
        <taxon>Neoptera</taxon>
        <taxon>Endopterygota</taxon>
        <taxon>Lepidoptera</taxon>
        <taxon>Glossata</taxon>
        <taxon>Ditrysia</taxon>
        <taxon>Pyraloidea</taxon>
        <taxon>Crambidae</taxon>
        <taxon>Pyraustinae</taxon>
        <taxon>Loxostege</taxon>
    </lineage>
</organism>
<evidence type="ECO:0000256" key="1">
    <source>
        <dbReference type="ARBA" id="ARBA00010701"/>
    </source>
</evidence>
<dbReference type="SUPFAM" id="SSF53474">
    <property type="entry name" value="alpha/beta-Hydrolases"/>
    <property type="match status" value="1"/>
</dbReference>
<gene>
    <name evidence="10" type="ORF">ABMA28_017117</name>
</gene>
<sequence length="397" mass="45062">MKIDVTCIAIVLYTTATVYSKSTKRRTLLSRLSENGRLHFPGLAAKYGFSSQQENVTTEDGYILALFHIPGNASRPVLLIHGNTPTADCWIMRGDSSLAITLARRGYDVWAINLRGTRYSRKHVYLDPDNQPNKFFNYSFYEQAIYDMPATIDFILQKTGQTELIAIGHSVGTTMLYVLGAERPEYNDKIKLGISLAPISFLQNVRGLASVAIALGPTLIELVSVLNIHEFVSHEQFAPLFQTICLEPLFKDICMSVISFSLGDDTKGFEPEFLRTFFGHYPGGTTKKILEHLIQVSRSNRFARFDYGPVRNMRVYHSVEPVKFNLSKVTMRSAIFVGKEDFLATVEDAELLKAALPNVVYYQVLPYENFNHADFIWGRYMADNFYPYLFGLLEKYI</sequence>
<dbReference type="PIRSF" id="PIRSF000862">
    <property type="entry name" value="Steryl_ester_lip"/>
    <property type="match status" value="1"/>
</dbReference>
<evidence type="ECO:0000259" key="9">
    <source>
        <dbReference type="Pfam" id="PF00561"/>
    </source>
</evidence>
<evidence type="ECO:0000313" key="10">
    <source>
        <dbReference type="EMBL" id="KAL0839147.1"/>
    </source>
</evidence>
<feature type="domain" description="AB hydrolase-1" evidence="9">
    <location>
        <begin position="76"/>
        <end position="375"/>
    </location>
</feature>
<dbReference type="EMBL" id="JBEDNZ010000009">
    <property type="protein sequence ID" value="KAL0839147.1"/>
    <property type="molecule type" value="Genomic_DNA"/>
</dbReference>
<keyword evidence="3 7" id="KW-0378">Hydrolase</keyword>
<evidence type="ECO:0000256" key="7">
    <source>
        <dbReference type="PIRNR" id="PIRNR000862"/>
    </source>
</evidence>
<evidence type="ECO:0000256" key="6">
    <source>
        <dbReference type="ARBA" id="ARBA00023180"/>
    </source>
</evidence>
<evidence type="ECO:0000256" key="4">
    <source>
        <dbReference type="ARBA" id="ARBA00022963"/>
    </source>
</evidence>
<protein>
    <recommendedName>
        <fullName evidence="7">Lipase</fullName>
    </recommendedName>
</protein>
<dbReference type="InterPro" id="IPR000073">
    <property type="entry name" value="AB_hydrolase_1"/>
</dbReference>
<dbReference type="Proteomes" id="UP001549921">
    <property type="component" value="Unassembled WGS sequence"/>
</dbReference>
<dbReference type="PANTHER" id="PTHR11005">
    <property type="entry name" value="LYSOSOMAL ACID LIPASE-RELATED"/>
    <property type="match status" value="1"/>
</dbReference>
<proteinExistence type="inferred from homology"/>
<feature type="active site" description="Nucleophile" evidence="8">
    <location>
        <position position="170"/>
    </location>
</feature>
<dbReference type="GO" id="GO:0016787">
    <property type="term" value="F:hydrolase activity"/>
    <property type="evidence" value="ECO:0007669"/>
    <property type="project" value="UniProtKB-KW"/>
</dbReference>
<evidence type="ECO:0000256" key="2">
    <source>
        <dbReference type="ARBA" id="ARBA00022729"/>
    </source>
</evidence>
<dbReference type="InterPro" id="IPR029058">
    <property type="entry name" value="AB_hydrolase_fold"/>
</dbReference>
<keyword evidence="4 7" id="KW-0442">Lipid degradation</keyword>
<keyword evidence="6" id="KW-0325">Glycoprotein</keyword>
<dbReference type="GO" id="GO:0016042">
    <property type="term" value="P:lipid catabolic process"/>
    <property type="evidence" value="ECO:0007669"/>
    <property type="project" value="UniProtKB-KW"/>
</dbReference>
<feature type="active site" description="Charge relay system" evidence="8">
    <location>
        <position position="372"/>
    </location>
</feature>
<accession>A0ABD0T711</accession>
<comment type="caution">
    <text evidence="10">The sequence shown here is derived from an EMBL/GenBank/DDBJ whole genome shotgun (WGS) entry which is preliminary data.</text>
</comment>
<evidence type="ECO:0000256" key="3">
    <source>
        <dbReference type="ARBA" id="ARBA00022801"/>
    </source>
</evidence>
<keyword evidence="2" id="KW-0732">Signal</keyword>
<dbReference type="Pfam" id="PF00561">
    <property type="entry name" value="Abhydrolase_1"/>
    <property type="match status" value="1"/>
</dbReference>
<evidence type="ECO:0000256" key="5">
    <source>
        <dbReference type="ARBA" id="ARBA00023098"/>
    </source>
</evidence>
<dbReference type="AlphaFoldDB" id="A0ABD0T711"/>
<evidence type="ECO:0000256" key="8">
    <source>
        <dbReference type="PIRSR" id="PIRSR000862-1"/>
    </source>
</evidence>
<reference evidence="10 11" key="1">
    <citation type="submission" date="2024-06" db="EMBL/GenBank/DDBJ databases">
        <title>A chromosome-level genome assembly of beet webworm, Loxostege sticticalis.</title>
        <authorList>
            <person name="Zhang Y."/>
        </authorList>
    </citation>
    <scope>NUCLEOTIDE SEQUENCE [LARGE SCALE GENOMIC DNA]</scope>
    <source>
        <strain evidence="10">AQ028</strain>
        <tissue evidence="10">Male pupae</tissue>
    </source>
</reference>
<name>A0ABD0T711_LOXSC</name>
<dbReference type="Gene3D" id="3.40.50.1820">
    <property type="entry name" value="alpha/beta hydrolase"/>
    <property type="match status" value="1"/>
</dbReference>